<evidence type="ECO:0000313" key="7">
    <source>
        <dbReference type="EMBL" id="PSU50978.1"/>
    </source>
</evidence>
<keyword evidence="4" id="KW-0819">tRNA processing</keyword>
<reference evidence="7 8" key="1">
    <citation type="submission" date="2018-01" db="EMBL/GenBank/DDBJ databases">
        <title>Whole genome sequencing of Histamine producing bacteria.</title>
        <authorList>
            <person name="Butler K."/>
        </authorList>
    </citation>
    <scope>NUCLEOTIDE SEQUENCE [LARGE SCALE GENOMIC DNA]</scope>
    <source>
        <strain evidence="7 8">JCM 12947</strain>
    </source>
</reference>
<comment type="similarity">
    <text evidence="5">Belongs to the TDD superfamily. DTWD2 family.</text>
</comment>
<dbReference type="PANTHER" id="PTHR21392:SF0">
    <property type="entry name" value="TRNA-URIDINE AMINOCARBOXYPROPYLTRANSFERASE 2"/>
    <property type="match status" value="1"/>
</dbReference>
<dbReference type="OrthoDB" id="268835at2"/>
<dbReference type="GO" id="GO:0016432">
    <property type="term" value="F:tRNA-uridine aminocarboxypropyltransferase activity"/>
    <property type="evidence" value="ECO:0007669"/>
    <property type="project" value="UniProtKB-EC"/>
</dbReference>
<dbReference type="PANTHER" id="PTHR21392">
    <property type="entry name" value="TRNA-URIDINE AMINOCARBOXYPROPYLTRANSFERASE 2"/>
    <property type="match status" value="1"/>
</dbReference>
<evidence type="ECO:0000256" key="2">
    <source>
        <dbReference type="ARBA" id="ARBA00022679"/>
    </source>
</evidence>
<dbReference type="Proteomes" id="UP000240987">
    <property type="component" value="Unassembled WGS sequence"/>
</dbReference>
<comment type="caution">
    <text evidence="7">The sequence shown here is derived from an EMBL/GenBank/DDBJ whole genome shotgun (WGS) entry which is preliminary data.</text>
</comment>
<proteinExistence type="inferred from homology"/>
<evidence type="ECO:0000256" key="5">
    <source>
        <dbReference type="ARBA" id="ARBA00034489"/>
    </source>
</evidence>
<keyword evidence="3" id="KW-0949">S-adenosyl-L-methionine</keyword>
<dbReference type="Pfam" id="PF03942">
    <property type="entry name" value="DTW"/>
    <property type="match status" value="1"/>
</dbReference>
<organism evidence="7 8">
    <name type="scientific">Photobacterium frigidiphilum</name>
    <dbReference type="NCBI Taxonomy" id="264736"/>
    <lineage>
        <taxon>Bacteria</taxon>
        <taxon>Pseudomonadati</taxon>
        <taxon>Pseudomonadota</taxon>
        <taxon>Gammaproteobacteria</taxon>
        <taxon>Vibrionales</taxon>
        <taxon>Vibrionaceae</taxon>
        <taxon>Photobacterium</taxon>
    </lineage>
</organism>
<dbReference type="InterPro" id="IPR005636">
    <property type="entry name" value="DTW"/>
</dbReference>
<dbReference type="SMART" id="SM01144">
    <property type="entry name" value="DTW"/>
    <property type="match status" value="1"/>
</dbReference>
<dbReference type="AlphaFoldDB" id="A0A2T3JPL4"/>
<evidence type="ECO:0000256" key="3">
    <source>
        <dbReference type="ARBA" id="ARBA00022691"/>
    </source>
</evidence>
<evidence type="ECO:0000256" key="1">
    <source>
        <dbReference type="ARBA" id="ARBA00012386"/>
    </source>
</evidence>
<evidence type="ECO:0000313" key="8">
    <source>
        <dbReference type="Proteomes" id="UP000240987"/>
    </source>
</evidence>
<protein>
    <recommendedName>
        <fullName evidence="1">tRNA-uridine aminocarboxypropyltransferase</fullName>
        <ecNumber evidence="1">2.5.1.25</ecNumber>
    </recommendedName>
</protein>
<evidence type="ECO:0000259" key="6">
    <source>
        <dbReference type="SMART" id="SM01144"/>
    </source>
</evidence>
<dbReference type="EC" id="2.5.1.25" evidence="1"/>
<keyword evidence="2" id="KW-0808">Transferase</keyword>
<dbReference type="EMBL" id="PYMJ01000002">
    <property type="protein sequence ID" value="PSU50978.1"/>
    <property type="molecule type" value="Genomic_DNA"/>
</dbReference>
<dbReference type="RefSeq" id="WP_107241377.1">
    <property type="nucleotide sequence ID" value="NZ_PYMJ01000002.1"/>
</dbReference>
<gene>
    <name evidence="7" type="ORF">C9J12_03165</name>
</gene>
<name>A0A2T3JPL4_9GAMM</name>
<sequence length="217" mass="24560">MSRYCGQCKKAKKACICHWVQVIDAKTELWILQHPSEINRAIGTARILTLSLPNAHLWVGEDFSEHDEINALLSDKNREVWIVYPEDGSIPISQLVTSSLPMHSDTVKEGSSNKIRTLILLDGTWKKAFKMWQLSSNLQQLPTVNLDNADNGNYRIRKSPKDQGVSTVEAGYLALTALEEHPEKFQPLLDTFNKMIDFQIQQMPEGVYQKNYGGSSN</sequence>
<evidence type="ECO:0000256" key="4">
    <source>
        <dbReference type="ARBA" id="ARBA00022694"/>
    </source>
</evidence>
<dbReference type="InterPro" id="IPR039262">
    <property type="entry name" value="DTWD2/TAPT"/>
</dbReference>
<feature type="domain" description="DTW" evidence="6">
    <location>
        <begin position="1"/>
        <end position="204"/>
    </location>
</feature>
<dbReference type="GO" id="GO:0008033">
    <property type="term" value="P:tRNA processing"/>
    <property type="evidence" value="ECO:0007669"/>
    <property type="project" value="UniProtKB-KW"/>
</dbReference>
<keyword evidence="8" id="KW-1185">Reference proteome</keyword>
<accession>A0A2T3JPL4</accession>